<keyword evidence="3" id="KW-0865">Zymogen</keyword>
<dbReference type="PRINTS" id="PR01210">
    <property type="entry name" value="GGTRANSPTASE"/>
</dbReference>
<dbReference type="GO" id="GO:0016787">
    <property type="term" value="F:hydrolase activity"/>
    <property type="evidence" value="ECO:0007669"/>
    <property type="project" value="UniProtKB-KW"/>
</dbReference>
<dbReference type="InterPro" id="IPR051792">
    <property type="entry name" value="GGT_bact"/>
</dbReference>
<proteinExistence type="predicted"/>
<sequence length="494" mass="53879">MNKSIISTGSKEATQAGVEILKAGGNAFDAAVAAVFTSMTSEFALTGAGGGGAMMIRKPDAEPVLYDFFVDTPPRTGKEKLDFFGVEVDFGDSTQTFHIGKGSAAVPGTLLGLVLVQEQFGVLPLPVVMEPAIKLAREGYVLNKKQAYIFKLLEPIFTHTKEGRELFCSNGKILSGGHRFVNLDFAEFLERVSWEGATSFYLGEYAELIAQTFGKEGLLNEKSMSLYHVAVRKPVMTTFMGTEIYSNPAPSVGGTLIIFLLQLLEKAKLKDININHIVQAMAVTNLARKDVCTNPNKEYQIEELLEDGIFNGNLVNFLSKCMESNDDLIKPSRGETTHVSVIDKDMNCASVTTTNGEGCGYILPGTGIMLNNMLGEEDLNPLGFHQWRHPMRLPTMVSPTIIMKDNLPFILLGSGGSNRIRSAIVQVILNYIVKGMGLDEAIISSRIHLEGKTLYCEPGVDFLTADLPEDITLHPFEEKNLFFGGVNAVTLTEG</sequence>
<keyword evidence="2" id="KW-0378">Hydrolase</keyword>
<accession>A0A382C3G3</accession>
<dbReference type="InterPro" id="IPR043137">
    <property type="entry name" value="GGT_ssub_C"/>
</dbReference>
<dbReference type="Gene3D" id="3.60.20.40">
    <property type="match status" value="1"/>
</dbReference>
<dbReference type="GO" id="GO:0016740">
    <property type="term" value="F:transferase activity"/>
    <property type="evidence" value="ECO:0007669"/>
    <property type="project" value="UniProtKB-KW"/>
</dbReference>
<reference evidence="4" key="1">
    <citation type="submission" date="2018-05" db="EMBL/GenBank/DDBJ databases">
        <authorList>
            <person name="Lanie J.A."/>
            <person name="Ng W.-L."/>
            <person name="Kazmierczak K.M."/>
            <person name="Andrzejewski T.M."/>
            <person name="Davidsen T.M."/>
            <person name="Wayne K.J."/>
            <person name="Tettelin H."/>
            <person name="Glass J.I."/>
            <person name="Rusch D."/>
            <person name="Podicherti R."/>
            <person name="Tsui H.-C.T."/>
            <person name="Winkler M.E."/>
        </authorList>
    </citation>
    <scope>NUCLEOTIDE SEQUENCE</scope>
</reference>
<evidence type="ECO:0000256" key="1">
    <source>
        <dbReference type="ARBA" id="ARBA00022679"/>
    </source>
</evidence>
<gene>
    <name evidence="4" type="ORF">METZ01_LOCUS173462</name>
</gene>
<dbReference type="InterPro" id="IPR029055">
    <property type="entry name" value="Ntn_hydrolases_N"/>
</dbReference>
<keyword evidence="1" id="KW-0808">Transferase</keyword>
<dbReference type="EMBL" id="UINC01032629">
    <property type="protein sequence ID" value="SVB20608.1"/>
    <property type="molecule type" value="Genomic_DNA"/>
</dbReference>
<protein>
    <recommendedName>
        <fullName evidence="5">Gamma-glutamyltransferase</fullName>
    </recommendedName>
</protein>
<organism evidence="4">
    <name type="scientific">marine metagenome</name>
    <dbReference type="NCBI Taxonomy" id="408172"/>
    <lineage>
        <taxon>unclassified sequences</taxon>
        <taxon>metagenomes</taxon>
        <taxon>ecological metagenomes</taxon>
    </lineage>
</organism>
<evidence type="ECO:0000256" key="2">
    <source>
        <dbReference type="ARBA" id="ARBA00022801"/>
    </source>
</evidence>
<dbReference type="Pfam" id="PF01019">
    <property type="entry name" value="G_glu_transpept"/>
    <property type="match status" value="1"/>
</dbReference>
<dbReference type="PANTHER" id="PTHR43199">
    <property type="entry name" value="GLUTATHIONE HYDROLASE"/>
    <property type="match status" value="1"/>
</dbReference>
<feature type="non-terminal residue" evidence="4">
    <location>
        <position position="494"/>
    </location>
</feature>
<name>A0A382C3G3_9ZZZZ</name>
<dbReference type="AlphaFoldDB" id="A0A382C3G3"/>
<evidence type="ECO:0008006" key="5">
    <source>
        <dbReference type="Google" id="ProtNLM"/>
    </source>
</evidence>
<dbReference type="PANTHER" id="PTHR43199:SF1">
    <property type="entry name" value="GLUTATHIONE HYDROLASE PROENZYME"/>
    <property type="match status" value="1"/>
</dbReference>
<evidence type="ECO:0000313" key="4">
    <source>
        <dbReference type="EMBL" id="SVB20608.1"/>
    </source>
</evidence>
<dbReference type="SUPFAM" id="SSF56235">
    <property type="entry name" value="N-terminal nucleophile aminohydrolases (Ntn hydrolases)"/>
    <property type="match status" value="1"/>
</dbReference>
<evidence type="ECO:0000256" key="3">
    <source>
        <dbReference type="ARBA" id="ARBA00023145"/>
    </source>
</evidence>